<keyword evidence="5 13" id="KW-0067">ATP-binding</keyword>
<feature type="compositionally biased region" description="Low complexity" evidence="14">
    <location>
        <begin position="19"/>
        <end position="43"/>
    </location>
</feature>
<dbReference type="PROSITE" id="PS00183">
    <property type="entry name" value="UBC_1"/>
    <property type="match status" value="1"/>
</dbReference>
<evidence type="ECO:0000256" key="10">
    <source>
        <dbReference type="ARBA" id="ARBA00044279"/>
    </source>
</evidence>
<dbReference type="Pfam" id="PF00179">
    <property type="entry name" value="UQ_con"/>
    <property type="match status" value="1"/>
</dbReference>
<evidence type="ECO:0000256" key="4">
    <source>
        <dbReference type="ARBA" id="ARBA00022786"/>
    </source>
</evidence>
<dbReference type="AlphaFoldDB" id="A0A9W8DNZ8"/>
<evidence type="ECO:0000256" key="9">
    <source>
        <dbReference type="ARBA" id="ARBA00044092"/>
    </source>
</evidence>
<reference evidence="16" key="1">
    <citation type="submission" date="2022-07" db="EMBL/GenBank/DDBJ databases">
        <title>Phylogenomic reconstructions and comparative analyses of Kickxellomycotina fungi.</title>
        <authorList>
            <person name="Reynolds N.K."/>
            <person name="Stajich J.E."/>
            <person name="Barry K."/>
            <person name="Grigoriev I.V."/>
            <person name="Crous P."/>
            <person name="Smith M.E."/>
        </authorList>
    </citation>
    <scope>NUCLEOTIDE SEQUENCE</scope>
    <source>
        <strain evidence="16">RSA 861</strain>
    </source>
</reference>
<keyword evidence="4 13" id="KW-0833">Ubl conjugation pathway</keyword>
<evidence type="ECO:0000256" key="6">
    <source>
        <dbReference type="ARBA" id="ARBA00043698"/>
    </source>
</evidence>
<evidence type="ECO:0000256" key="7">
    <source>
        <dbReference type="ARBA" id="ARBA00044047"/>
    </source>
</evidence>
<evidence type="ECO:0000256" key="14">
    <source>
        <dbReference type="SAM" id="MobiDB-lite"/>
    </source>
</evidence>
<dbReference type="Gene3D" id="3.10.110.10">
    <property type="entry name" value="Ubiquitin Conjugating Enzyme"/>
    <property type="match status" value="1"/>
</dbReference>
<feature type="region of interest" description="Disordered" evidence="14">
    <location>
        <begin position="1"/>
        <end position="63"/>
    </location>
</feature>
<evidence type="ECO:0000256" key="11">
    <source>
        <dbReference type="ARBA" id="ARBA00044315"/>
    </source>
</evidence>
<keyword evidence="3 13" id="KW-0547">Nucleotide-binding</keyword>
<dbReference type="SMART" id="SM00212">
    <property type="entry name" value="UBCc"/>
    <property type="match status" value="1"/>
</dbReference>
<dbReference type="PANTHER" id="PTHR24068">
    <property type="entry name" value="UBIQUITIN-CONJUGATING ENZYME E2"/>
    <property type="match status" value="1"/>
</dbReference>
<evidence type="ECO:0000256" key="12">
    <source>
        <dbReference type="PROSITE-ProRule" id="PRU10133"/>
    </source>
</evidence>
<dbReference type="InterPro" id="IPR000608">
    <property type="entry name" value="UBC"/>
</dbReference>
<accession>A0A9W8DNZ8</accession>
<evidence type="ECO:0000313" key="17">
    <source>
        <dbReference type="Proteomes" id="UP001150569"/>
    </source>
</evidence>
<dbReference type="EC" id="2.3.2.34" evidence="7"/>
<gene>
    <name evidence="16" type="primary">UBC12_2</name>
    <name evidence="16" type="ORF">IWQ60_010154</name>
</gene>
<keyword evidence="17" id="KW-1185">Reference proteome</keyword>
<dbReference type="EMBL" id="JANBPT010000935">
    <property type="protein sequence ID" value="KAJ1911408.1"/>
    <property type="molecule type" value="Genomic_DNA"/>
</dbReference>
<evidence type="ECO:0000256" key="8">
    <source>
        <dbReference type="ARBA" id="ARBA00044084"/>
    </source>
</evidence>
<comment type="similarity">
    <text evidence="13">Belongs to the ubiquitin-conjugating enzyme family.</text>
</comment>
<evidence type="ECO:0000256" key="1">
    <source>
        <dbReference type="ARBA" id="ARBA00005032"/>
    </source>
</evidence>
<evidence type="ECO:0000256" key="5">
    <source>
        <dbReference type="ARBA" id="ARBA00022840"/>
    </source>
</evidence>
<feature type="active site" description="Glycyl thioester intermediate" evidence="12">
    <location>
        <position position="149"/>
    </location>
</feature>
<dbReference type="OrthoDB" id="10249039at2759"/>
<comment type="pathway">
    <text evidence="1">Protein modification; protein neddylation.</text>
</comment>
<sequence length="220" mass="24715">MSLWSIRKAAVVADRQQRQQKQQQQAESTASSPASTTSLRSPQSPQPPPSPSNGNTSSPSNPQVQASLIRIQKDITELGDLPPTMTLKFPDPADLTHFTVSIRPDEKYYKGGRFKFDVRMPATYPHDPPRVRHKKRVFHPNIDLEGNICLNILREEWKPVLNLEAVLVGLQYLLLEPNPEDPLNKEAAQMLRTSPASFKSTVRSTMNGGMYNGIIYDRVL</sequence>
<feature type="domain" description="UBC core" evidence="15">
    <location>
        <begin position="66"/>
        <end position="211"/>
    </location>
</feature>
<name>A0A9W8DNZ8_9FUNG</name>
<proteinExistence type="inferred from homology"/>
<evidence type="ECO:0000256" key="2">
    <source>
        <dbReference type="ARBA" id="ARBA00022679"/>
    </source>
</evidence>
<dbReference type="Proteomes" id="UP001150569">
    <property type="component" value="Unassembled WGS sequence"/>
</dbReference>
<dbReference type="GO" id="GO:0005524">
    <property type="term" value="F:ATP binding"/>
    <property type="evidence" value="ECO:0007669"/>
    <property type="project" value="UniProtKB-UniRule"/>
</dbReference>
<dbReference type="PROSITE" id="PS50127">
    <property type="entry name" value="UBC_2"/>
    <property type="match status" value="1"/>
</dbReference>
<dbReference type="CDD" id="cd23794">
    <property type="entry name" value="UBCc_UBE2F_UBE2M"/>
    <property type="match status" value="1"/>
</dbReference>
<comment type="catalytic activity">
    <reaction evidence="6">
        <text>[E1 NEDD8-activating enzyme]-S-[NEDD8 protein]-yl-L-cysteine + [E2 NEDD8-conjugating enzyme]-L-cysteine = [E1 NEDD8-activating enzyme]-L-cysteine + [E2 NEDD8-conjugating enzyme]-S-[NEDD8-protein]-yl-L-cysteine.</text>
        <dbReference type="EC" id="2.3.2.34"/>
    </reaction>
</comment>
<evidence type="ECO:0000256" key="3">
    <source>
        <dbReference type="ARBA" id="ARBA00022741"/>
    </source>
</evidence>
<dbReference type="GO" id="GO:0061654">
    <property type="term" value="F:NEDD8 conjugating enzyme activity"/>
    <property type="evidence" value="ECO:0007669"/>
    <property type="project" value="UniProtKB-EC"/>
</dbReference>
<dbReference type="InterPro" id="IPR023313">
    <property type="entry name" value="UBQ-conjugating_AS"/>
</dbReference>
<evidence type="ECO:0000256" key="13">
    <source>
        <dbReference type="RuleBase" id="RU362109"/>
    </source>
</evidence>
<evidence type="ECO:0000259" key="15">
    <source>
        <dbReference type="PROSITE" id="PS50127"/>
    </source>
</evidence>
<feature type="compositionally biased region" description="Low complexity" evidence="14">
    <location>
        <begin position="52"/>
        <end position="63"/>
    </location>
</feature>
<evidence type="ECO:0000313" key="16">
    <source>
        <dbReference type="EMBL" id="KAJ1911408.1"/>
    </source>
</evidence>
<dbReference type="InterPro" id="IPR016135">
    <property type="entry name" value="UBQ-conjugating_enzyme/RWD"/>
</dbReference>
<protein>
    <recommendedName>
        <fullName evidence="9">NEDD8-conjugating enzyme UBC12</fullName>
        <ecNumber evidence="7">2.3.2.34</ecNumber>
    </recommendedName>
    <alternativeName>
        <fullName evidence="8">NEDD8-conjugating enzyme Ubc12</fullName>
    </alternativeName>
    <alternativeName>
        <fullName evidence="10">RUB1-conjugating enzyme</fullName>
    </alternativeName>
    <alternativeName>
        <fullName evidence="11">Ubiquitin carrier protein 12</fullName>
    </alternativeName>
</protein>
<dbReference type="FunFam" id="3.10.110.10:FF:000005">
    <property type="entry name" value="NEDD8-conjugating enzyme Ubc12"/>
    <property type="match status" value="1"/>
</dbReference>
<comment type="caution">
    <text evidence="16">The sequence shown here is derived from an EMBL/GenBank/DDBJ whole genome shotgun (WGS) entry which is preliminary data.</text>
</comment>
<dbReference type="SUPFAM" id="SSF54495">
    <property type="entry name" value="UBC-like"/>
    <property type="match status" value="1"/>
</dbReference>
<organism evidence="16 17">
    <name type="scientific">Tieghemiomyces parasiticus</name>
    <dbReference type="NCBI Taxonomy" id="78921"/>
    <lineage>
        <taxon>Eukaryota</taxon>
        <taxon>Fungi</taxon>
        <taxon>Fungi incertae sedis</taxon>
        <taxon>Zoopagomycota</taxon>
        <taxon>Kickxellomycotina</taxon>
        <taxon>Dimargaritomycetes</taxon>
        <taxon>Dimargaritales</taxon>
        <taxon>Dimargaritaceae</taxon>
        <taxon>Tieghemiomyces</taxon>
    </lineage>
</organism>
<keyword evidence="2" id="KW-0808">Transferase</keyword>